<evidence type="ECO:0000313" key="3">
    <source>
        <dbReference type="Proteomes" id="UP000178574"/>
    </source>
</evidence>
<protein>
    <submittedName>
        <fullName evidence="2">Uncharacterized protein</fullName>
    </submittedName>
</protein>
<proteinExistence type="predicted"/>
<keyword evidence="1" id="KW-0812">Transmembrane</keyword>
<keyword evidence="1" id="KW-1133">Transmembrane helix</keyword>
<keyword evidence="1" id="KW-0472">Membrane</keyword>
<name>A0A1G2KC70_9BACT</name>
<evidence type="ECO:0000313" key="2">
    <source>
        <dbReference type="EMBL" id="OGZ96008.1"/>
    </source>
</evidence>
<feature type="transmembrane region" description="Helical" evidence="1">
    <location>
        <begin position="266"/>
        <end position="284"/>
    </location>
</feature>
<accession>A0A1G2KC70</accession>
<sequence>MDFTAAPTPILSGSPAELNFFVNEKPRGDPIDASLLQVEHEKRMHVIGVRSDLNEFFHIHPNPTSTPGVFTVRGAFSKPGVYKIWSETKKDGVIHAIGHQEFSVLGEGAVSEKIVSFGRSVISGEYQVSLELDEPVIKGREYDLSFDIHARAGKEVGFEDYLGAKMHVVVISDDLREFIHTHPEEEDVHEARGFVSDAYAHGGAPDENTGAADETVDFHVTFPRAGLYRVFAQFRPQGANLPPDEALFAGFWVRVDEKAPQQVSEWWGLFLGSLIAIALLSILVKKFIAVKPISAPKAGA</sequence>
<reference evidence="2 3" key="1">
    <citation type="journal article" date="2016" name="Nat. Commun.">
        <title>Thousands of microbial genomes shed light on interconnected biogeochemical processes in an aquifer system.</title>
        <authorList>
            <person name="Anantharaman K."/>
            <person name="Brown C.T."/>
            <person name="Hug L.A."/>
            <person name="Sharon I."/>
            <person name="Castelle C.J."/>
            <person name="Probst A.J."/>
            <person name="Thomas B.C."/>
            <person name="Singh A."/>
            <person name="Wilkins M.J."/>
            <person name="Karaoz U."/>
            <person name="Brodie E.L."/>
            <person name="Williams K.H."/>
            <person name="Hubbard S.S."/>
            <person name="Banfield J.F."/>
        </authorList>
    </citation>
    <scope>NUCLEOTIDE SEQUENCE [LARGE SCALE GENOMIC DNA]</scope>
</reference>
<dbReference type="AlphaFoldDB" id="A0A1G2KC70"/>
<comment type="caution">
    <text evidence="2">The sequence shown here is derived from an EMBL/GenBank/DDBJ whole genome shotgun (WGS) entry which is preliminary data.</text>
</comment>
<dbReference type="EMBL" id="MHQD01000024">
    <property type="protein sequence ID" value="OGZ96008.1"/>
    <property type="molecule type" value="Genomic_DNA"/>
</dbReference>
<organism evidence="2 3">
    <name type="scientific">Candidatus Sungbacteria bacterium RIFCSPHIGHO2_01_FULL_50_25</name>
    <dbReference type="NCBI Taxonomy" id="1802265"/>
    <lineage>
        <taxon>Bacteria</taxon>
        <taxon>Candidatus Sungiibacteriota</taxon>
    </lineage>
</organism>
<evidence type="ECO:0000256" key="1">
    <source>
        <dbReference type="SAM" id="Phobius"/>
    </source>
</evidence>
<gene>
    <name evidence="2" type="ORF">A2847_00070</name>
</gene>
<dbReference type="Proteomes" id="UP000178574">
    <property type="component" value="Unassembled WGS sequence"/>
</dbReference>